<dbReference type="OrthoDB" id="2290326at2759"/>
<protein>
    <submittedName>
        <fullName evidence="3">Uncharacterized protein</fullName>
    </submittedName>
</protein>
<dbReference type="EMBL" id="MCGT01000018">
    <property type="protein sequence ID" value="ORX52478.1"/>
    <property type="molecule type" value="Genomic_DNA"/>
</dbReference>
<evidence type="ECO:0000256" key="2">
    <source>
        <dbReference type="SAM" id="MobiDB-lite"/>
    </source>
</evidence>
<gene>
    <name evidence="3" type="ORF">DM01DRAFT_1336852</name>
</gene>
<evidence type="ECO:0000313" key="4">
    <source>
        <dbReference type="Proteomes" id="UP000242146"/>
    </source>
</evidence>
<dbReference type="AlphaFoldDB" id="A0A1X2GFH3"/>
<reference evidence="3 4" key="1">
    <citation type="submission" date="2016-07" db="EMBL/GenBank/DDBJ databases">
        <title>Pervasive Adenine N6-methylation of Active Genes in Fungi.</title>
        <authorList>
            <consortium name="DOE Joint Genome Institute"/>
            <person name="Mondo S.J."/>
            <person name="Dannebaum R.O."/>
            <person name="Kuo R.C."/>
            <person name="Labutti K."/>
            <person name="Haridas S."/>
            <person name="Kuo A."/>
            <person name="Salamov A."/>
            <person name="Ahrendt S.R."/>
            <person name="Lipzen A."/>
            <person name="Sullivan W."/>
            <person name="Andreopoulos W.B."/>
            <person name="Clum A."/>
            <person name="Lindquist E."/>
            <person name="Daum C."/>
            <person name="Ramamoorthy G.K."/>
            <person name="Gryganskyi A."/>
            <person name="Culley D."/>
            <person name="Magnuson J.K."/>
            <person name="James T.Y."/>
            <person name="O'Malley M.A."/>
            <person name="Stajich J.E."/>
            <person name="Spatafora J.W."/>
            <person name="Visel A."/>
            <person name="Grigoriev I.V."/>
        </authorList>
    </citation>
    <scope>NUCLEOTIDE SEQUENCE [LARGE SCALE GENOMIC DNA]</scope>
    <source>
        <strain evidence="3 4">NRRL 3301</strain>
    </source>
</reference>
<dbReference type="Proteomes" id="UP000242146">
    <property type="component" value="Unassembled WGS sequence"/>
</dbReference>
<feature type="region of interest" description="Disordered" evidence="2">
    <location>
        <begin position="152"/>
        <end position="202"/>
    </location>
</feature>
<feature type="compositionally biased region" description="Acidic residues" evidence="2">
    <location>
        <begin position="172"/>
        <end position="195"/>
    </location>
</feature>
<evidence type="ECO:0000256" key="1">
    <source>
        <dbReference type="SAM" id="Coils"/>
    </source>
</evidence>
<keyword evidence="4" id="KW-1185">Reference proteome</keyword>
<accession>A0A1X2GFH3</accession>
<sequence>MNHSYDTLMTALDQLKTALAHKESENQDLKLKVLEWKKRAMRQEAQFTIELDQWRERELQLLAEHQAHVEALTKAHVDKMDSLSENIICLQNVYEAQLATNNHEVPSPGPSIPTVANQKSQKATQLIGSMNGMLRDMTSKLEGCLQQQHENRYSYHSEVSSTPPLMSPEPVLYDDDDDRGMDSDDLVSDEEPAVNDDERPPRKAALYDQVPVAYSTPVLNIDVSPVPRLKSKRTMEHLNKVIPTFLKKKEQWKISHRRSTLLK</sequence>
<name>A0A1X2GFH3_9FUNG</name>
<organism evidence="3 4">
    <name type="scientific">Hesseltinella vesiculosa</name>
    <dbReference type="NCBI Taxonomy" id="101127"/>
    <lineage>
        <taxon>Eukaryota</taxon>
        <taxon>Fungi</taxon>
        <taxon>Fungi incertae sedis</taxon>
        <taxon>Mucoromycota</taxon>
        <taxon>Mucoromycotina</taxon>
        <taxon>Mucoromycetes</taxon>
        <taxon>Mucorales</taxon>
        <taxon>Cunninghamellaceae</taxon>
        <taxon>Hesseltinella</taxon>
    </lineage>
</organism>
<proteinExistence type="predicted"/>
<feature type="coiled-coil region" evidence="1">
    <location>
        <begin position="5"/>
        <end position="46"/>
    </location>
</feature>
<evidence type="ECO:0000313" key="3">
    <source>
        <dbReference type="EMBL" id="ORX52478.1"/>
    </source>
</evidence>
<keyword evidence="1" id="KW-0175">Coiled coil</keyword>
<comment type="caution">
    <text evidence="3">The sequence shown here is derived from an EMBL/GenBank/DDBJ whole genome shotgun (WGS) entry which is preliminary data.</text>
</comment>